<gene>
    <name evidence="1" type="ORF">NHG85_10875</name>
</gene>
<dbReference type="RefSeq" id="WP_253332300.1">
    <property type="nucleotide sequence ID" value="NZ_JAMYXC010000161.1"/>
</dbReference>
<evidence type="ECO:0000313" key="2">
    <source>
        <dbReference type="Proteomes" id="UP001139477"/>
    </source>
</evidence>
<dbReference type="InterPro" id="IPR029058">
    <property type="entry name" value="AB_hydrolase_fold"/>
</dbReference>
<dbReference type="EMBL" id="JAMYXC010000161">
    <property type="protein sequence ID" value="MCP1169020.1"/>
    <property type="molecule type" value="Genomic_DNA"/>
</dbReference>
<dbReference type="Proteomes" id="UP001139477">
    <property type="component" value="Unassembled WGS sequence"/>
</dbReference>
<protein>
    <recommendedName>
        <fullName evidence="3">Esterase</fullName>
    </recommendedName>
</protein>
<comment type="caution">
    <text evidence="1">The sequence shown here is derived from an EMBL/GenBank/DDBJ whole genome shotgun (WGS) entry which is preliminary data.</text>
</comment>
<dbReference type="Pfam" id="PF05728">
    <property type="entry name" value="UPF0227"/>
    <property type="match status" value="1"/>
</dbReference>
<proteinExistence type="predicted"/>
<organism evidence="1 2">
    <name type="scientific">Limimaricola litoreus</name>
    <dbReference type="NCBI Taxonomy" id="2955316"/>
    <lineage>
        <taxon>Bacteria</taxon>
        <taxon>Pseudomonadati</taxon>
        <taxon>Pseudomonadota</taxon>
        <taxon>Alphaproteobacteria</taxon>
        <taxon>Rhodobacterales</taxon>
        <taxon>Paracoccaceae</taxon>
        <taxon>Limimaricola</taxon>
    </lineage>
</organism>
<accession>A0A9X2JQ75</accession>
<dbReference type="AlphaFoldDB" id="A0A9X2JQ75"/>
<reference evidence="1" key="1">
    <citation type="submission" date="2022-06" db="EMBL/GenBank/DDBJ databases">
        <title>Limimaricola sediminis sp. nov., isolated from an intertidal sediment.</title>
        <authorList>
            <person name="Shao X."/>
        </authorList>
    </citation>
    <scope>NUCLEOTIDE SEQUENCE</scope>
    <source>
        <strain evidence="1">ASW11-118</strain>
    </source>
</reference>
<name>A0A9X2JQ75_9RHOB</name>
<sequence length="267" mass="29386">MIDPSVDLGRHTDQTLKGASRNLVRRELPRSDKCRAGIYLCRLRTVTGDRRQEGQGRFYASPEAEKRECNSLSQGETMLRDIFYVHGFGSRFNPDSDKIAALNALGPVRGENYDFTATYPETMNHLLEAVEGADLLVGTSLGGYFAARLGSQLGVPFVSVNPAISPASSLRAHLGSGTDHYGASFVLAEQTLESYPDYTADLDPALGLVLVDEGDEVIPVDRTLKVVRDAGIDVITFPGGDHRFRHMREAIPSIRDHLRRKQGVERV</sequence>
<evidence type="ECO:0008006" key="3">
    <source>
        <dbReference type="Google" id="ProtNLM"/>
    </source>
</evidence>
<dbReference type="Gene3D" id="3.40.50.1820">
    <property type="entry name" value="alpha/beta hydrolase"/>
    <property type="match status" value="1"/>
</dbReference>
<dbReference type="PANTHER" id="PTHR35602">
    <property type="entry name" value="ESTERASE YQIA-RELATED"/>
    <property type="match status" value="1"/>
</dbReference>
<dbReference type="PANTHER" id="PTHR35602:SF2">
    <property type="entry name" value="UPF0227 PROTEIN YCFP"/>
    <property type="match status" value="1"/>
</dbReference>
<dbReference type="SUPFAM" id="SSF53474">
    <property type="entry name" value="alpha/beta-Hydrolases"/>
    <property type="match status" value="1"/>
</dbReference>
<keyword evidence="2" id="KW-1185">Reference proteome</keyword>
<dbReference type="InterPro" id="IPR008886">
    <property type="entry name" value="UPF0227/Esterase_YqiA"/>
</dbReference>
<evidence type="ECO:0000313" key="1">
    <source>
        <dbReference type="EMBL" id="MCP1169020.1"/>
    </source>
</evidence>